<dbReference type="OrthoDB" id="3641178at2759"/>
<sequence length="302" mass="33733">MAGQARNCEMKHRMQALKDLYLSRHYTRCAKSGERLLGEVDSSMHPVHLAYLNFYTALSHDTLAREATIKNRHYELVAAEEYYRAAITALASSSSTCSTPTLDDEHPSTPESATFPEENVWLDRLRTKSPNLSTSCRTSTSSTMSDPFGLEKDVHFDLKGFSFPSPPLTSTPTFLEVTSNPQSSHIDNSSMLSPLSTHPIRSERAAKVNFPPGTSTFVGMLQGHLTSVLTLKESTGGINDSKFTFPSPSASPTKSQYKFPRTSDLPQHQKENLRMRRKQMAWRPRFDPGSIRKLCDEALAEL</sequence>
<organism evidence="2 3">
    <name type="scientific">Cochliobolus heterostrophus (strain C5 / ATCC 48332 / race O)</name>
    <name type="common">Southern corn leaf blight fungus</name>
    <name type="synonym">Bipolaris maydis</name>
    <dbReference type="NCBI Taxonomy" id="701091"/>
    <lineage>
        <taxon>Eukaryota</taxon>
        <taxon>Fungi</taxon>
        <taxon>Dikarya</taxon>
        <taxon>Ascomycota</taxon>
        <taxon>Pezizomycotina</taxon>
        <taxon>Dothideomycetes</taxon>
        <taxon>Pleosporomycetidae</taxon>
        <taxon>Pleosporales</taxon>
        <taxon>Pleosporineae</taxon>
        <taxon>Pleosporaceae</taxon>
        <taxon>Bipolaris</taxon>
    </lineage>
</organism>
<dbReference type="AlphaFoldDB" id="M2U651"/>
<feature type="compositionally biased region" description="Polar residues" evidence="1">
    <location>
        <begin position="240"/>
        <end position="256"/>
    </location>
</feature>
<keyword evidence="3" id="KW-1185">Reference proteome</keyword>
<proteinExistence type="predicted"/>
<dbReference type="EMBL" id="KB445572">
    <property type="protein sequence ID" value="EMD94019.1"/>
    <property type="molecule type" value="Genomic_DNA"/>
</dbReference>
<protein>
    <submittedName>
        <fullName evidence="2">Uncharacterized protein</fullName>
    </submittedName>
</protein>
<evidence type="ECO:0000313" key="3">
    <source>
        <dbReference type="Proteomes" id="UP000016936"/>
    </source>
</evidence>
<dbReference type="OMA" id="HYSQCAK"/>
<evidence type="ECO:0000256" key="1">
    <source>
        <dbReference type="SAM" id="MobiDB-lite"/>
    </source>
</evidence>
<dbReference type="Proteomes" id="UP000016936">
    <property type="component" value="Unassembled WGS sequence"/>
</dbReference>
<gene>
    <name evidence="2" type="ORF">COCHEDRAFT_1222622</name>
</gene>
<evidence type="ECO:0000313" key="2">
    <source>
        <dbReference type="EMBL" id="EMD94019.1"/>
    </source>
</evidence>
<reference evidence="2 3" key="1">
    <citation type="journal article" date="2012" name="PLoS Pathog.">
        <title>Diverse lifestyles and strategies of plant pathogenesis encoded in the genomes of eighteen Dothideomycetes fungi.</title>
        <authorList>
            <person name="Ohm R.A."/>
            <person name="Feau N."/>
            <person name="Henrissat B."/>
            <person name="Schoch C.L."/>
            <person name="Horwitz B.A."/>
            <person name="Barry K.W."/>
            <person name="Condon B.J."/>
            <person name="Copeland A.C."/>
            <person name="Dhillon B."/>
            <person name="Glaser F."/>
            <person name="Hesse C.N."/>
            <person name="Kosti I."/>
            <person name="LaButti K."/>
            <person name="Lindquist E.A."/>
            <person name="Lucas S."/>
            <person name="Salamov A.A."/>
            <person name="Bradshaw R.E."/>
            <person name="Ciuffetti L."/>
            <person name="Hamelin R.C."/>
            <person name="Kema G.H.J."/>
            <person name="Lawrence C."/>
            <person name="Scott J.A."/>
            <person name="Spatafora J.W."/>
            <person name="Turgeon B.G."/>
            <person name="de Wit P.J.G.M."/>
            <person name="Zhong S."/>
            <person name="Goodwin S.B."/>
            <person name="Grigoriev I.V."/>
        </authorList>
    </citation>
    <scope>NUCLEOTIDE SEQUENCE [LARGE SCALE GENOMIC DNA]</scope>
    <source>
        <strain evidence="3">C5 / ATCC 48332 / race O</strain>
    </source>
</reference>
<reference evidence="3" key="2">
    <citation type="journal article" date="2013" name="PLoS Genet.">
        <title>Comparative genome structure, secondary metabolite, and effector coding capacity across Cochliobolus pathogens.</title>
        <authorList>
            <person name="Condon B.J."/>
            <person name="Leng Y."/>
            <person name="Wu D."/>
            <person name="Bushley K.E."/>
            <person name="Ohm R.A."/>
            <person name="Otillar R."/>
            <person name="Martin J."/>
            <person name="Schackwitz W."/>
            <person name="Grimwood J."/>
            <person name="MohdZainudin N."/>
            <person name="Xue C."/>
            <person name="Wang R."/>
            <person name="Manning V.A."/>
            <person name="Dhillon B."/>
            <person name="Tu Z.J."/>
            <person name="Steffenson B.J."/>
            <person name="Salamov A."/>
            <person name="Sun H."/>
            <person name="Lowry S."/>
            <person name="LaButti K."/>
            <person name="Han J."/>
            <person name="Copeland A."/>
            <person name="Lindquist E."/>
            <person name="Barry K."/>
            <person name="Schmutz J."/>
            <person name="Baker S.E."/>
            <person name="Ciuffetti L.M."/>
            <person name="Grigoriev I.V."/>
            <person name="Zhong S."/>
            <person name="Turgeon B.G."/>
        </authorList>
    </citation>
    <scope>NUCLEOTIDE SEQUENCE [LARGE SCALE GENOMIC DNA]</scope>
    <source>
        <strain evidence="3">C5 / ATCC 48332 / race O</strain>
    </source>
</reference>
<accession>M2U651</accession>
<name>M2U651_COCH5</name>
<feature type="region of interest" description="Disordered" evidence="1">
    <location>
        <begin position="240"/>
        <end position="270"/>
    </location>
</feature>
<dbReference type="eggNOG" id="ENOG502SZWN">
    <property type="taxonomic scope" value="Eukaryota"/>
</dbReference>
<dbReference type="HOGENOM" id="CLU_073889_0_0_1"/>